<dbReference type="InterPro" id="IPR006311">
    <property type="entry name" value="TAT_signal"/>
</dbReference>
<sequence>MRLSTTRRRAALAATSAGIVAAAIAGVAAGVPALAAPEDAEPTSLVEDFSYPDAASYPDIKLIRGDGRILIVDCDAGRTSAEVWSFTRPTPFCFEFKGDNGFVSLELADVYGIRNNENFAMSAKVTVDETTKVVEVPEVDWKGVGVGAGENQAVLLELRA</sequence>
<dbReference type="PROSITE" id="PS51318">
    <property type="entry name" value="TAT"/>
    <property type="match status" value="1"/>
</dbReference>
<comment type="caution">
    <text evidence="2">The sequence shown here is derived from an EMBL/GenBank/DDBJ whole genome shotgun (WGS) entry which is preliminary data.</text>
</comment>
<organism evidence="2 3">
    <name type="scientific">Spirilliplanes yamanashiensis</name>
    <dbReference type="NCBI Taxonomy" id="42233"/>
    <lineage>
        <taxon>Bacteria</taxon>
        <taxon>Bacillati</taxon>
        <taxon>Actinomycetota</taxon>
        <taxon>Actinomycetes</taxon>
        <taxon>Micromonosporales</taxon>
        <taxon>Micromonosporaceae</taxon>
        <taxon>Spirilliplanes</taxon>
    </lineage>
</organism>
<accession>A0A8J3Y9K9</accession>
<protein>
    <recommendedName>
        <fullName evidence="4">Secreted protein</fullName>
    </recommendedName>
</protein>
<dbReference type="EMBL" id="BOOY01000024">
    <property type="protein sequence ID" value="GIJ03728.1"/>
    <property type="molecule type" value="Genomic_DNA"/>
</dbReference>
<proteinExistence type="predicted"/>
<dbReference type="RefSeq" id="WP_203938999.1">
    <property type="nucleotide sequence ID" value="NZ_BAAAGJ010000002.1"/>
</dbReference>
<evidence type="ECO:0000313" key="2">
    <source>
        <dbReference type="EMBL" id="GIJ03728.1"/>
    </source>
</evidence>
<feature type="chain" id="PRO_5035208904" description="Secreted protein" evidence="1">
    <location>
        <begin position="36"/>
        <end position="160"/>
    </location>
</feature>
<evidence type="ECO:0000313" key="3">
    <source>
        <dbReference type="Proteomes" id="UP000652013"/>
    </source>
</evidence>
<dbReference type="Proteomes" id="UP000652013">
    <property type="component" value="Unassembled WGS sequence"/>
</dbReference>
<dbReference type="AlphaFoldDB" id="A0A8J3Y9K9"/>
<feature type="signal peptide" evidence="1">
    <location>
        <begin position="1"/>
        <end position="35"/>
    </location>
</feature>
<evidence type="ECO:0008006" key="4">
    <source>
        <dbReference type="Google" id="ProtNLM"/>
    </source>
</evidence>
<evidence type="ECO:0000256" key="1">
    <source>
        <dbReference type="SAM" id="SignalP"/>
    </source>
</evidence>
<gene>
    <name evidence="2" type="ORF">Sya03_30800</name>
</gene>
<reference evidence="2" key="1">
    <citation type="submission" date="2021-01" db="EMBL/GenBank/DDBJ databases">
        <title>Whole genome shotgun sequence of Spirilliplanes yamanashiensis NBRC 15828.</title>
        <authorList>
            <person name="Komaki H."/>
            <person name="Tamura T."/>
        </authorList>
    </citation>
    <scope>NUCLEOTIDE SEQUENCE</scope>
    <source>
        <strain evidence="2">NBRC 15828</strain>
    </source>
</reference>
<keyword evidence="3" id="KW-1185">Reference proteome</keyword>
<keyword evidence="1" id="KW-0732">Signal</keyword>
<name>A0A8J3Y9K9_9ACTN</name>